<dbReference type="SFLD" id="SFLDF00324">
    <property type="entry name" value="bacteriocin_maturation"/>
    <property type="match status" value="1"/>
</dbReference>
<dbReference type="Gene3D" id="3.80.30.20">
    <property type="entry name" value="tm_1862 like domain"/>
    <property type="match status" value="1"/>
</dbReference>
<evidence type="ECO:0000313" key="8">
    <source>
        <dbReference type="Proteomes" id="UP001055153"/>
    </source>
</evidence>
<dbReference type="InterPro" id="IPR023984">
    <property type="entry name" value="rSAM_ocin_1"/>
</dbReference>
<proteinExistence type="predicted"/>
<feature type="domain" description="B12-binding" evidence="6">
    <location>
        <begin position="82"/>
        <end position="216"/>
    </location>
</feature>
<dbReference type="EMBL" id="BPQQ01000027">
    <property type="protein sequence ID" value="GJE00512.1"/>
    <property type="molecule type" value="Genomic_DNA"/>
</dbReference>
<name>A0ABQ4SBN2_9HYPH</name>
<dbReference type="RefSeq" id="WP_238235398.1">
    <property type="nucleotide sequence ID" value="NZ_BPQQ01000027.1"/>
</dbReference>
<dbReference type="Gene3D" id="3.40.50.280">
    <property type="entry name" value="Cobalamin-binding domain"/>
    <property type="match status" value="1"/>
</dbReference>
<dbReference type="InterPro" id="IPR023404">
    <property type="entry name" value="rSAM_horseshoe"/>
</dbReference>
<evidence type="ECO:0000256" key="4">
    <source>
        <dbReference type="ARBA" id="ARBA00023004"/>
    </source>
</evidence>
<dbReference type="SFLD" id="SFLDG01082">
    <property type="entry name" value="B12-binding_domain_containing"/>
    <property type="match status" value="1"/>
</dbReference>
<evidence type="ECO:0000256" key="5">
    <source>
        <dbReference type="ARBA" id="ARBA00023014"/>
    </source>
</evidence>
<evidence type="ECO:0000256" key="3">
    <source>
        <dbReference type="ARBA" id="ARBA00022723"/>
    </source>
</evidence>
<keyword evidence="8" id="KW-1185">Reference proteome</keyword>
<reference evidence="7" key="2">
    <citation type="submission" date="2021-08" db="EMBL/GenBank/DDBJ databases">
        <authorList>
            <person name="Tani A."/>
            <person name="Ola A."/>
            <person name="Ogura Y."/>
            <person name="Katsura K."/>
            <person name="Hayashi T."/>
        </authorList>
    </citation>
    <scope>NUCLEOTIDE SEQUENCE</scope>
    <source>
        <strain evidence="7">DSM 17168</strain>
    </source>
</reference>
<dbReference type="InterPro" id="IPR051198">
    <property type="entry name" value="BchE-like"/>
</dbReference>
<protein>
    <recommendedName>
        <fullName evidence="6">B12-binding domain-containing protein</fullName>
    </recommendedName>
</protein>
<dbReference type="InterPro" id="IPR006638">
    <property type="entry name" value="Elp3/MiaA/NifB-like_rSAM"/>
</dbReference>
<dbReference type="NCBIfam" id="TIGR03975">
    <property type="entry name" value="rSAM_ocin_1"/>
    <property type="match status" value="1"/>
</dbReference>
<sequence length="646" mass="72205">MSFTEQVLLVVPPVLYPGIPTLGPSILAPACRKLGVSARVHYANLSFAARFGFEACVRIAGSRTLLGEAIFLGMAFPERADRLDRLLDMLKEDAEADAKLRQLVRPPSASDEQVARVVREIPDYIRETAARLVAGRPRIVGFSTMVQQTMASIAIAREVKRLDPTILTVLGGANAAEPIGSALLELTDVFDFVFSGESDVEFPRFCKAYIEDGTRPDKRIIRGRGVPKLDDVPPPDYDDYFDELAPLREHDPIAASAPHFLIFESSRGCWWGDKKTCTFCGYNFPGTNYRAKSPDRVVGELEALIERYQVPKFYASDNIMARDFPESVLDALAHRGTPCALSYEVKSPIRAEDLDRFVLAGIFEIQPGIESFSTDILKGMDKGVSGIDNVRVLRDAGSRGLRVVWNILTAIPGETCADYERMLAMLPLMQHLRPPTRWGPIRISRYSPYHNQPDRFGIRGLRAWAAYYELFGDYADRIALHFFGEYTTEFMDNPELVARLDQAVLDWTNAWSAEGGPPTLSLSRRGGGWMEITDTRAVAKVPNCLLTPDLAALLDSVRQPVSQLRVPPGDREKLDFLVSLGFVLLHEKRYVSLVTEPEIGERLIAQRSRNLAHRTNTALPRIDIGDLRVGTERRRLAFAHTETLRI</sequence>
<evidence type="ECO:0000259" key="6">
    <source>
        <dbReference type="PROSITE" id="PS51332"/>
    </source>
</evidence>
<evidence type="ECO:0000256" key="1">
    <source>
        <dbReference type="ARBA" id="ARBA00001966"/>
    </source>
</evidence>
<gene>
    <name evidence="7" type="ORF">GMJLKIPL_2434</name>
</gene>
<dbReference type="PANTHER" id="PTHR43409">
    <property type="entry name" value="ANAEROBIC MAGNESIUM-PROTOPORPHYRIN IX MONOMETHYL ESTER CYCLASE-RELATED"/>
    <property type="match status" value="1"/>
</dbReference>
<reference evidence="7" key="1">
    <citation type="journal article" date="2021" name="Front. Microbiol.">
        <title>Comprehensive Comparative Genomics and Phenotyping of Methylobacterium Species.</title>
        <authorList>
            <person name="Alessa O."/>
            <person name="Ogura Y."/>
            <person name="Fujitani Y."/>
            <person name="Takami H."/>
            <person name="Hayashi T."/>
            <person name="Sahin N."/>
            <person name="Tani A."/>
        </authorList>
    </citation>
    <scope>NUCLEOTIDE SEQUENCE</scope>
    <source>
        <strain evidence="7">DSM 17168</strain>
    </source>
</reference>
<keyword evidence="5" id="KW-0411">Iron-sulfur</keyword>
<keyword evidence="3" id="KW-0479">Metal-binding</keyword>
<dbReference type="Pfam" id="PF04055">
    <property type="entry name" value="Radical_SAM"/>
    <property type="match status" value="1"/>
</dbReference>
<accession>A0ABQ4SBN2</accession>
<dbReference type="InterPro" id="IPR006158">
    <property type="entry name" value="Cobalamin-bd"/>
</dbReference>
<dbReference type="PROSITE" id="PS51332">
    <property type="entry name" value="B12_BINDING"/>
    <property type="match status" value="1"/>
</dbReference>
<dbReference type="InterPro" id="IPR007197">
    <property type="entry name" value="rSAM"/>
</dbReference>
<dbReference type="SUPFAM" id="SSF102114">
    <property type="entry name" value="Radical SAM enzymes"/>
    <property type="match status" value="1"/>
</dbReference>
<dbReference type="SFLD" id="SFLDS00029">
    <property type="entry name" value="Radical_SAM"/>
    <property type="match status" value="1"/>
</dbReference>
<dbReference type="InterPro" id="IPR058240">
    <property type="entry name" value="rSAM_sf"/>
</dbReference>
<comment type="cofactor">
    <cofactor evidence="1">
        <name>[4Fe-4S] cluster</name>
        <dbReference type="ChEBI" id="CHEBI:49883"/>
    </cofactor>
</comment>
<evidence type="ECO:0000313" key="7">
    <source>
        <dbReference type="EMBL" id="GJE00512.1"/>
    </source>
</evidence>
<keyword evidence="2" id="KW-0949">S-adenosyl-L-methionine</keyword>
<comment type="caution">
    <text evidence="7">The sequence shown here is derived from an EMBL/GenBank/DDBJ whole genome shotgun (WGS) entry which is preliminary data.</text>
</comment>
<dbReference type="Proteomes" id="UP001055153">
    <property type="component" value="Unassembled WGS sequence"/>
</dbReference>
<dbReference type="SMART" id="SM00729">
    <property type="entry name" value="Elp3"/>
    <property type="match status" value="1"/>
</dbReference>
<evidence type="ECO:0000256" key="2">
    <source>
        <dbReference type="ARBA" id="ARBA00022691"/>
    </source>
</evidence>
<keyword evidence="4" id="KW-0408">Iron</keyword>
<organism evidence="7 8">
    <name type="scientific">Methylobacterium isbiliense</name>
    <dbReference type="NCBI Taxonomy" id="315478"/>
    <lineage>
        <taxon>Bacteria</taxon>
        <taxon>Pseudomonadati</taxon>
        <taxon>Pseudomonadota</taxon>
        <taxon>Alphaproteobacteria</taxon>
        <taxon>Hyphomicrobiales</taxon>
        <taxon>Methylobacteriaceae</taxon>
        <taxon>Methylobacterium</taxon>
    </lineage>
</organism>